<evidence type="ECO:0000313" key="1">
    <source>
        <dbReference type="EMBL" id="MFC0271299.1"/>
    </source>
</evidence>
<dbReference type="Proteomes" id="UP001589854">
    <property type="component" value="Unassembled WGS sequence"/>
</dbReference>
<dbReference type="EMBL" id="JBHLVO010000004">
    <property type="protein sequence ID" value="MFC0271299.1"/>
    <property type="molecule type" value="Genomic_DNA"/>
</dbReference>
<proteinExistence type="predicted"/>
<dbReference type="RefSeq" id="WP_378932161.1">
    <property type="nucleotide sequence ID" value="NZ_JBHLVO010000004.1"/>
</dbReference>
<dbReference type="Pfam" id="PF12611">
    <property type="entry name" value="Flagellar_put"/>
    <property type="match status" value="1"/>
</dbReference>
<reference evidence="1 2" key="1">
    <citation type="submission" date="2024-09" db="EMBL/GenBank/DDBJ databases">
        <authorList>
            <person name="Sun Q."/>
            <person name="Mori K."/>
        </authorList>
    </citation>
    <scope>NUCLEOTIDE SEQUENCE [LARGE SCALE GENOMIC DNA]</scope>
    <source>
        <strain evidence="1 2">CCM 7228</strain>
    </source>
</reference>
<dbReference type="InterPro" id="IPR013367">
    <property type="entry name" value="Flagellar_put"/>
</dbReference>
<organism evidence="1 2">
    <name type="scientific">Metabacillus herbersteinensis</name>
    <dbReference type="NCBI Taxonomy" id="283816"/>
    <lineage>
        <taxon>Bacteria</taxon>
        <taxon>Bacillati</taxon>
        <taxon>Bacillota</taxon>
        <taxon>Bacilli</taxon>
        <taxon>Bacillales</taxon>
        <taxon>Bacillaceae</taxon>
        <taxon>Metabacillus</taxon>
    </lineage>
</organism>
<keyword evidence="2" id="KW-1185">Reference proteome</keyword>
<accession>A0ABV6GDM6</accession>
<dbReference type="NCBIfam" id="TIGR02530">
    <property type="entry name" value="flg_new"/>
    <property type="match status" value="1"/>
</dbReference>
<keyword evidence="1" id="KW-0969">Cilium</keyword>
<name>A0ABV6GDM6_9BACI</name>
<sequence>MNFRIDSIQKHPLELINKNNKAKSDDSPSFQNVLTEIQDQQLKISKHAQTRLHERDINFSKDEWALIEKKVQEALQKGVNDSLVLVNEAALIINARNNTVITAMNRSEAKSQIFTNINGTIIMD</sequence>
<gene>
    <name evidence="1" type="ORF">ACFFIX_07520</name>
</gene>
<comment type="caution">
    <text evidence="1">The sequence shown here is derived from an EMBL/GenBank/DDBJ whole genome shotgun (WGS) entry which is preliminary data.</text>
</comment>
<protein>
    <submittedName>
        <fullName evidence="1">TIGR02530 family flagellar biosynthesis protein</fullName>
    </submittedName>
</protein>
<keyword evidence="1" id="KW-0282">Flagellum</keyword>
<evidence type="ECO:0000313" key="2">
    <source>
        <dbReference type="Proteomes" id="UP001589854"/>
    </source>
</evidence>
<keyword evidence="1" id="KW-0966">Cell projection</keyword>